<name>A0A9P0KF57_ACAOB</name>
<dbReference type="OrthoDB" id="6514900at2759"/>
<dbReference type="AlphaFoldDB" id="A0A9P0KF57"/>
<evidence type="ECO:0000313" key="2">
    <source>
        <dbReference type="Proteomes" id="UP001152888"/>
    </source>
</evidence>
<keyword evidence="2" id="KW-1185">Reference proteome</keyword>
<organism evidence="1 2">
    <name type="scientific">Acanthoscelides obtectus</name>
    <name type="common">Bean weevil</name>
    <name type="synonym">Bruchus obtectus</name>
    <dbReference type="NCBI Taxonomy" id="200917"/>
    <lineage>
        <taxon>Eukaryota</taxon>
        <taxon>Metazoa</taxon>
        <taxon>Ecdysozoa</taxon>
        <taxon>Arthropoda</taxon>
        <taxon>Hexapoda</taxon>
        <taxon>Insecta</taxon>
        <taxon>Pterygota</taxon>
        <taxon>Neoptera</taxon>
        <taxon>Endopterygota</taxon>
        <taxon>Coleoptera</taxon>
        <taxon>Polyphaga</taxon>
        <taxon>Cucujiformia</taxon>
        <taxon>Chrysomeloidea</taxon>
        <taxon>Chrysomelidae</taxon>
        <taxon>Bruchinae</taxon>
        <taxon>Bruchini</taxon>
        <taxon>Acanthoscelides</taxon>
    </lineage>
</organism>
<protein>
    <submittedName>
        <fullName evidence="1">Uncharacterized protein</fullName>
    </submittedName>
</protein>
<comment type="caution">
    <text evidence="1">The sequence shown here is derived from an EMBL/GenBank/DDBJ whole genome shotgun (WGS) entry which is preliminary data.</text>
</comment>
<gene>
    <name evidence="1" type="ORF">ACAOBT_LOCUS9447</name>
</gene>
<evidence type="ECO:0000313" key="1">
    <source>
        <dbReference type="EMBL" id="CAH1971506.1"/>
    </source>
</evidence>
<proteinExistence type="predicted"/>
<accession>A0A9P0KF57</accession>
<sequence length="82" mass="9523">MKRLSDSHLADLETKIAMNNKIKGFLIKMPVGGGRLDPSLIGRRRRSDPSSRLFMDKLLEQQSDEEHIPSEDYSDFLYNYIH</sequence>
<dbReference type="EMBL" id="CAKOFQ010006786">
    <property type="protein sequence ID" value="CAH1971506.1"/>
    <property type="molecule type" value="Genomic_DNA"/>
</dbReference>
<dbReference type="Proteomes" id="UP001152888">
    <property type="component" value="Unassembled WGS sequence"/>
</dbReference>
<reference evidence="1" key="1">
    <citation type="submission" date="2022-03" db="EMBL/GenBank/DDBJ databases">
        <authorList>
            <person name="Sayadi A."/>
        </authorList>
    </citation>
    <scope>NUCLEOTIDE SEQUENCE</scope>
</reference>